<dbReference type="OMA" id="STTCHER"/>
<organism evidence="1 2">
    <name type="scientific">Cajanus cajan</name>
    <name type="common">Pigeon pea</name>
    <name type="synonym">Cajanus indicus</name>
    <dbReference type="NCBI Taxonomy" id="3821"/>
    <lineage>
        <taxon>Eukaryota</taxon>
        <taxon>Viridiplantae</taxon>
        <taxon>Streptophyta</taxon>
        <taxon>Embryophyta</taxon>
        <taxon>Tracheophyta</taxon>
        <taxon>Spermatophyta</taxon>
        <taxon>Magnoliopsida</taxon>
        <taxon>eudicotyledons</taxon>
        <taxon>Gunneridae</taxon>
        <taxon>Pentapetalae</taxon>
        <taxon>rosids</taxon>
        <taxon>fabids</taxon>
        <taxon>Fabales</taxon>
        <taxon>Fabaceae</taxon>
        <taxon>Papilionoideae</taxon>
        <taxon>50 kb inversion clade</taxon>
        <taxon>NPAAA clade</taxon>
        <taxon>indigoferoid/millettioid clade</taxon>
        <taxon>Phaseoleae</taxon>
        <taxon>Cajanus</taxon>
    </lineage>
</organism>
<dbReference type="STRING" id="3821.A0A151UD09"/>
<sequence length="463" mass="52208">MAEASGDFVDVLFSFLTLPLGTIILHESEDKFPHNQSVMIGCIKNLYQSVKDLSTDVFRNGICKRMLLSPRNALEASCQKLKVNVDNTLPTKYFMCNICSPESVSLLSAFEEATCSCGKSMDKEVELLVESKEKPEEPKYDGVFVKGDAMFLIFDDLKVLRSSPSDSLQLLLKHRHKDLSKINGMSKHVSTQKIFHILKQALTSESPLSDVLLENRESKPSYSFSPYTSPSHGKDCVKIKVIVSKSQNKVLFAEVDGDFVDFLVSFLTTPLGSILNLMDGKLSLGSIDNLYASVKDLDSSWFIGSSNKSLLNPKVAPQFGCRNNPLNALQEDNTPKYWYGTPVEKYNMENDEKKKISKKKEMLRDPPQEMKLFDPRSSVVGSDVHQKYEFMKRPCLFVVTDDLKVIPITTASSFPYPKELGNFKLDDVEEHMVKIRKKSHEVIFSYSQSPFDDLFFSSSTILV</sequence>
<dbReference type="InterPro" id="IPR007750">
    <property type="entry name" value="DUF674"/>
</dbReference>
<protein>
    <recommendedName>
        <fullName evidence="3">DUF674 family protein</fullName>
    </recommendedName>
</protein>
<evidence type="ECO:0000313" key="2">
    <source>
        <dbReference type="Proteomes" id="UP000075243"/>
    </source>
</evidence>
<name>A0A151UD09_CAJCA</name>
<dbReference type="Proteomes" id="UP000075243">
    <property type="component" value="Chromosome 1"/>
</dbReference>
<proteinExistence type="predicted"/>
<evidence type="ECO:0000313" key="1">
    <source>
        <dbReference type="EMBL" id="KYP77121.1"/>
    </source>
</evidence>
<dbReference type="EMBL" id="CM003603">
    <property type="protein sequence ID" value="KYP77121.1"/>
    <property type="molecule type" value="Genomic_DNA"/>
</dbReference>
<accession>A0A151UD09</accession>
<dbReference type="AlphaFoldDB" id="A0A151UD09"/>
<dbReference type="PANTHER" id="PTHR33103">
    <property type="entry name" value="OS01G0153900 PROTEIN"/>
    <property type="match status" value="1"/>
</dbReference>
<gene>
    <name evidence="1" type="ORF">KK1_021392</name>
</gene>
<keyword evidence="2" id="KW-1185">Reference proteome</keyword>
<dbReference type="Pfam" id="PF05056">
    <property type="entry name" value="DUF674"/>
    <property type="match status" value="1"/>
</dbReference>
<evidence type="ECO:0008006" key="3">
    <source>
        <dbReference type="Google" id="ProtNLM"/>
    </source>
</evidence>
<dbReference type="PANTHER" id="PTHR33103:SF93">
    <property type="entry name" value="DUF674 FAMILY PROTEIN"/>
    <property type="match status" value="1"/>
</dbReference>
<reference evidence="1 2" key="1">
    <citation type="journal article" date="2012" name="Nat. Biotechnol.">
        <title>Draft genome sequence of pigeonpea (Cajanus cajan), an orphan legume crop of resource-poor farmers.</title>
        <authorList>
            <person name="Varshney R.K."/>
            <person name="Chen W."/>
            <person name="Li Y."/>
            <person name="Bharti A.K."/>
            <person name="Saxena R.K."/>
            <person name="Schlueter J.A."/>
            <person name="Donoghue M.T."/>
            <person name="Azam S."/>
            <person name="Fan G."/>
            <person name="Whaley A.M."/>
            <person name="Farmer A.D."/>
            <person name="Sheridan J."/>
            <person name="Iwata A."/>
            <person name="Tuteja R."/>
            <person name="Penmetsa R.V."/>
            <person name="Wu W."/>
            <person name="Upadhyaya H.D."/>
            <person name="Yang S.P."/>
            <person name="Shah T."/>
            <person name="Saxena K.B."/>
            <person name="Michael T."/>
            <person name="McCombie W.R."/>
            <person name="Yang B."/>
            <person name="Zhang G."/>
            <person name="Yang H."/>
            <person name="Wang J."/>
            <person name="Spillane C."/>
            <person name="Cook D.R."/>
            <person name="May G.D."/>
            <person name="Xu X."/>
            <person name="Jackson S.A."/>
        </authorList>
    </citation>
    <scope>NUCLEOTIDE SEQUENCE [LARGE SCALE GENOMIC DNA]</scope>
    <source>
        <strain evidence="2">cv. Asha</strain>
    </source>
</reference>
<dbReference type="Gramene" id="C.cajan_20771.t">
    <property type="protein sequence ID" value="C.cajan_20771.t"/>
    <property type="gene ID" value="C.cajan_20771"/>
</dbReference>